<accession>A0A816BZ23</accession>
<dbReference type="Proteomes" id="UP000681722">
    <property type="component" value="Unassembled WGS sequence"/>
</dbReference>
<evidence type="ECO:0000313" key="4">
    <source>
        <dbReference type="Proteomes" id="UP000663829"/>
    </source>
</evidence>
<sequence length="209" mass="23215">FAPSLTVVLVCSNIPVVDVVSNAGPSRHASRDANVAIRNQDEVETQMIEEGEKDQDNNVNENHNSPADMPDGADDPHDGIVDETNINPTTLDSNQCGSGLVTNENHEMVKESRRELFSLQKSYRRLATNPSPDDFVLMDNIRNQIRENLEKKALAKSPEKHERNVKDLSLIVKTAMASTKASQARIVTSYERKSRVNIRDADGSHGFLH</sequence>
<protein>
    <submittedName>
        <fullName evidence="2">Uncharacterized protein</fullName>
    </submittedName>
</protein>
<evidence type="ECO:0000313" key="2">
    <source>
        <dbReference type="EMBL" id="CAF1615983.1"/>
    </source>
</evidence>
<dbReference type="Proteomes" id="UP000663829">
    <property type="component" value="Unassembled WGS sequence"/>
</dbReference>
<keyword evidence="4" id="KW-1185">Reference proteome</keyword>
<name>A0A816BZ23_9BILA</name>
<comment type="caution">
    <text evidence="2">The sequence shown here is derived from an EMBL/GenBank/DDBJ whole genome shotgun (WGS) entry which is preliminary data.</text>
</comment>
<evidence type="ECO:0000313" key="3">
    <source>
        <dbReference type="EMBL" id="CAF4502720.1"/>
    </source>
</evidence>
<feature type="non-terminal residue" evidence="2">
    <location>
        <position position="209"/>
    </location>
</feature>
<dbReference type="AlphaFoldDB" id="A0A816BZ23"/>
<organism evidence="2 4">
    <name type="scientific">Didymodactylos carnosus</name>
    <dbReference type="NCBI Taxonomy" id="1234261"/>
    <lineage>
        <taxon>Eukaryota</taxon>
        <taxon>Metazoa</taxon>
        <taxon>Spiralia</taxon>
        <taxon>Gnathifera</taxon>
        <taxon>Rotifera</taxon>
        <taxon>Eurotatoria</taxon>
        <taxon>Bdelloidea</taxon>
        <taxon>Philodinida</taxon>
        <taxon>Philodinidae</taxon>
        <taxon>Didymodactylos</taxon>
    </lineage>
</organism>
<dbReference type="EMBL" id="CAJOBC010106279">
    <property type="protein sequence ID" value="CAF4502720.1"/>
    <property type="molecule type" value="Genomic_DNA"/>
</dbReference>
<evidence type="ECO:0000256" key="1">
    <source>
        <dbReference type="SAM" id="MobiDB-lite"/>
    </source>
</evidence>
<proteinExistence type="predicted"/>
<feature type="region of interest" description="Disordered" evidence="1">
    <location>
        <begin position="51"/>
        <end position="76"/>
    </location>
</feature>
<reference evidence="2" key="1">
    <citation type="submission" date="2021-02" db="EMBL/GenBank/DDBJ databases">
        <authorList>
            <person name="Nowell W R."/>
        </authorList>
    </citation>
    <scope>NUCLEOTIDE SEQUENCE</scope>
</reference>
<dbReference type="EMBL" id="CAJNOQ010039319">
    <property type="protein sequence ID" value="CAF1615983.1"/>
    <property type="molecule type" value="Genomic_DNA"/>
</dbReference>
<gene>
    <name evidence="2" type="ORF">GPM918_LOCUS43418</name>
    <name evidence="3" type="ORF">SRO942_LOCUS44908</name>
</gene>